<dbReference type="Gene3D" id="3.40.570.10">
    <property type="entry name" value="Extracellular Endonuclease, subunit A"/>
    <property type="match status" value="1"/>
</dbReference>
<dbReference type="PANTHER" id="PTHR13966:SF5">
    <property type="entry name" value="ENDONUCLEASE G, MITOCHONDRIAL"/>
    <property type="match status" value="1"/>
</dbReference>
<name>A0A4Q0M2R3_9SPHI</name>
<sequence length="454" mass="50246">MKLHRLLFTHLSSLFILIICTNATETAVPENGMRKSVARLFQPDLILSEAFELGSKNAYASENVTFATGLWSLDDAMTGSTSKDRKSGAQSVRIRKLGKLRMEFDIMGGVSEVTLKYAVFGADGPSNFQLWVSDDKGKRYRQAGATVTAVDTILRTATFVVNVADAARFEIRKITGGNNRINIDDFIVYSYREVTTADSSISDTFGDNTNMLLGNPSGATSSVLNPNNYLMDQTYFVESYNRDKAGPNWVSWYVGSTSLGSAKRVNSFRVDERLPLSWYRVSSSSYEGSGFNRGHNCPSADRTSTTEANRATFLMTNMIPQAPNNNQQTWGNLEDYTRSLVNAGNEVYVIMGSYGKGGVGSKVFAAAIDDGKICVPRRIWKVIVVLPDGGEDLRRINSNTRVIAVNTPNDNDVKPDWRLYRVNVRSIEKATGYNLLSALPKRLQDVLETRVDSL</sequence>
<evidence type="ECO:0000259" key="4">
    <source>
        <dbReference type="SMART" id="SM00477"/>
    </source>
</evidence>
<dbReference type="InterPro" id="IPR040255">
    <property type="entry name" value="Non-specific_endonuclease"/>
</dbReference>
<evidence type="ECO:0000313" key="6">
    <source>
        <dbReference type="EMBL" id="RXF67178.1"/>
    </source>
</evidence>
<dbReference type="EMBL" id="RXOC01000020">
    <property type="protein sequence ID" value="RXF67178.1"/>
    <property type="molecule type" value="Genomic_DNA"/>
</dbReference>
<reference evidence="6 7" key="1">
    <citation type="submission" date="2018-12" db="EMBL/GenBank/DDBJ databases">
        <title>The Draft Genome Sequence of the Soil Bacterium Pedobacter tournemirensis R1.</title>
        <authorList>
            <person name="He J."/>
        </authorList>
    </citation>
    <scope>NUCLEOTIDE SEQUENCE [LARGE SCALE GENOMIC DNA]</scope>
    <source>
        <strain evidence="6 7">R1</strain>
    </source>
</reference>
<keyword evidence="6" id="KW-0540">Nuclease</keyword>
<accession>A0A4Q0M2R3</accession>
<dbReference type="GO" id="GO:0016787">
    <property type="term" value="F:hydrolase activity"/>
    <property type="evidence" value="ECO:0007669"/>
    <property type="project" value="InterPro"/>
</dbReference>
<keyword evidence="6" id="KW-0255">Endonuclease</keyword>
<dbReference type="InterPro" id="IPR001604">
    <property type="entry name" value="Endo_G_ENPP1-like_dom"/>
</dbReference>
<dbReference type="GO" id="GO:0046872">
    <property type="term" value="F:metal ion binding"/>
    <property type="evidence" value="ECO:0007669"/>
    <property type="project" value="UniProtKB-KW"/>
</dbReference>
<feature type="domain" description="ENPP1-3/EXOG-like endonuclease/phosphodiesterase" evidence="4">
    <location>
        <begin position="233"/>
        <end position="442"/>
    </location>
</feature>
<dbReference type="RefSeq" id="WP_128771361.1">
    <property type="nucleotide sequence ID" value="NZ_RXOC01000020.1"/>
</dbReference>
<keyword evidence="2" id="KW-0479">Metal-binding</keyword>
<dbReference type="GO" id="GO:0003676">
    <property type="term" value="F:nucleic acid binding"/>
    <property type="evidence" value="ECO:0007669"/>
    <property type="project" value="InterPro"/>
</dbReference>
<feature type="chain" id="PRO_5020633178" evidence="3">
    <location>
        <begin position="24"/>
        <end position="454"/>
    </location>
</feature>
<keyword evidence="6" id="KW-0378">Hydrolase</keyword>
<dbReference type="SMART" id="SM00477">
    <property type="entry name" value="NUC"/>
    <property type="match status" value="1"/>
</dbReference>
<dbReference type="Pfam" id="PF01223">
    <property type="entry name" value="Endonuclease_NS"/>
    <property type="match status" value="1"/>
</dbReference>
<proteinExistence type="predicted"/>
<dbReference type="SMART" id="SM00892">
    <property type="entry name" value="Endonuclease_NS"/>
    <property type="match status" value="1"/>
</dbReference>
<evidence type="ECO:0000256" key="2">
    <source>
        <dbReference type="PIRSR" id="PIRSR640255-2"/>
    </source>
</evidence>
<keyword evidence="3" id="KW-0732">Signal</keyword>
<dbReference type="AlphaFoldDB" id="A0A4Q0M2R3"/>
<dbReference type="GO" id="GO:0004519">
    <property type="term" value="F:endonuclease activity"/>
    <property type="evidence" value="ECO:0007669"/>
    <property type="project" value="UniProtKB-KW"/>
</dbReference>
<dbReference type="InterPro" id="IPR044925">
    <property type="entry name" value="His-Me_finger_sf"/>
</dbReference>
<dbReference type="SUPFAM" id="SSF54060">
    <property type="entry name" value="His-Me finger endonucleases"/>
    <property type="match status" value="1"/>
</dbReference>
<feature type="signal peptide" evidence="3">
    <location>
        <begin position="1"/>
        <end position="23"/>
    </location>
</feature>
<dbReference type="CDD" id="cd00091">
    <property type="entry name" value="NUC"/>
    <property type="match status" value="1"/>
</dbReference>
<evidence type="ECO:0000256" key="3">
    <source>
        <dbReference type="SAM" id="SignalP"/>
    </source>
</evidence>
<dbReference type="PANTHER" id="PTHR13966">
    <property type="entry name" value="ENDONUCLEASE RELATED"/>
    <property type="match status" value="1"/>
</dbReference>
<dbReference type="InterPro" id="IPR020821">
    <property type="entry name" value="ENPP1-3/EXOG-like_nuc-like"/>
</dbReference>
<gene>
    <name evidence="6" type="ORF">EKH83_20630</name>
</gene>
<dbReference type="Proteomes" id="UP000290848">
    <property type="component" value="Unassembled WGS sequence"/>
</dbReference>
<feature type="domain" description="DNA/RNA non-specific endonuclease/pyrophosphatase/phosphodiesterase" evidence="5">
    <location>
        <begin position="232"/>
        <end position="442"/>
    </location>
</feature>
<protein>
    <submittedName>
        <fullName evidence="6">DNA/RNA non-specific endonuclease</fullName>
    </submittedName>
</protein>
<dbReference type="InterPro" id="IPR044929">
    <property type="entry name" value="DNA/RNA_non-sp_Endonuclease_sf"/>
</dbReference>
<feature type="binding site" evidence="2">
    <location>
        <position position="326"/>
    </location>
    <ligand>
        <name>Mg(2+)</name>
        <dbReference type="ChEBI" id="CHEBI:18420"/>
        <note>catalytic</note>
    </ligand>
</feature>
<evidence type="ECO:0000313" key="7">
    <source>
        <dbReference type="Proteomes" id="UP000290848"/>
    </source>
</evidence>
<comment type="caution">
    <text evidence="6">The sequence shown here is derived from an EMBL/GenBank/DDBJ whole genome shotgun (WGS) entry which is preliminary data.</text>
</comment>
<evidence type="ECO:0000256" key="1">
    <source>
        <dbReference type="PIRSR" id="PIRSR640255-1"/>
    </source>
</evidence>
<organism evidence="6 7">
    <name type="scientific">Arcticibacter tournemirensis</name>
    <dbReference type="NCBI Taxonomy" id="699437"/>
    <lineage>
        <taxon>Bacteria</taxon>
        <taxon>Pseudomonadati</taxon>
        <taxon>Bacteroidota</taxon>
        <taxon>Sphingobacteriia</taxon>
        <taxon>Sphingobacteriales</taxon>
        <taxon>Sphingobacteriaceae</taxon>
        <taxon>Arcticibacter</taxon>
    </lineage>
</organism>
<evidence type="ECO:0000259" key="5">
    <source>
        <dbReference type="SMART" id="SM00892"/>
    </source>
</evidence>
<feature type="active site" description="Proton acceptor" evidence="1">
    <location>
        <position position="295"/>
    </location>
</feature>